<dbReference type="Pfam" id="PF01399">
    <property type="entry name" value="PCI"/>
    <property type="match status" value="1"/>
</dbReference>
<keyword evidence="2" id="KW-0647">Proteasome</keyword>
<evidence type="ECO:0000256" key="3">
    <source>
        <dbReference type="SAM" id="MobiDB-lite"/>
    </source>
</evidence>
<dbReference type="Pfam" id="PF25573">
    <property type="entry name" value="TPR_PSMD3_N"/>
    <property type="match status" value="1"/>
</dbReference>
<dbReference type="InterPro" id="IPR050756">
    <property type="entry name" value="CSN3"/>
</dbReference>
<evidence type="ECO:0000313" key="5">
    <source>
        <dbReference type="EMBL" id="CAD8220905.1"/>
    </source>
</evidence>
<feature type="domain" description="PCI" evidence="4">
    <location>
        <begin position="259"/>
        <end position="437"/>
    </location>
</feature>
<accession>A0A7R9XQJ2</accession>
<dbReference type="SUPFAM" id="SSF46785">
    <property type="entry name" value="Winged helix' DNA-binding domain"/>
    <property type="match status" value="1"/>
</dbReference>
<evidence type="ECO:0000256" key="2">
    <source>
        <dbReference type="ARBA" id="ARBA00022942"/>
    </source>
</evidence>
<name>A0A7R9XQJ2_9CHLO</name>
<dbReference type="Gene3D" id="1.25.40.570">
    <property type="match status" value="1"/>
</dbReference>
<evidence type="ECO:0000256" key="1">
    <source>
        <dbReference type="ARBA" id="ARBA00007912"/>
    </source>
</evidence>
<dbReference type="Pfam" id="PF08375">
    <property type="entry name" value="Rpn3_C"/>
    <property type="match status" value="1"/>
</dbReference>
<gene>
    <name evidence="5" type="ORF">OLUC0939_LOCUS1625</name>
</gene>
<protein>
    <recommendedName>
        <fullName evidence="4">PCI domain-containing protein</fullName>
    </recommendedName>
</protein>
<dbReference type="SMART" id="SM00753">
    <property type="entry name" value="PAM"/>
    <property type="match status" value="1"/>
</dbReference>
<evidence type="ECO:0000259" key="4">
    <source>
        <dbReference type="PROSITE" id="PS50250"/>
    </source>
</evidence>
<dbReference type="InterPro" id="IPR036390">
    <property type="entry name" value="WH_DNA-bd_sf"/>
</dbReference>
<dbReference type="PROSITE" id="PS50250">
    <property type="entry name" value="PCI"/>
    <property type="match status" value="1"/>
</dbReference>
<comment type="similarity">
    <text evidence="1">Belongs to the proteasome subunit S3 family.</text>
</comment>
<dbReference type="GO" id="GO:0030234">
    <property type="term" value="F:enzyme regulator activity"/>
    <property type="evidence" value="ECO:0007669"/>
    <property type="project" value="InterPro"/>
</dbReference>
<proteinExistence type="inferred from homology"/>
<organism evidence="5">
    <name type="scientific">Ostreococcus sp. 'lucimarinus'</name>
    <dbReference type="NCBI Taxonomy" id="242159"/>
    <lineage>
        <taxon>Eukaryota</taxon>
        <taxon>Viridiplantae</taxon>
        <taxon>Chlorophyta</taxon>
        <taxon>Mamiellophyceae</taxon>
        <taxon>Mamiellales</taxon>
        <taxon>Bathycoccaceae</taxon>
        <taxon>Ostreococcus</taxon>
    </lineage>
</organism>
<dbReference type="PANTHER" id="PTHR10758:SF2">
    <property type="entry name" value="26S PROTEASOME NON-ATPASE REGULATORY SUBUNIT 3"/>
    <property type="match status" value="1"/>
</dbReference>
<dbReference type="GO" id="GO:0008541">
    <property type="term" value="C:proteasome regulatory particle, lid subcomplex"/>
    <property type="evidence" value="ECO:0007669"/>
    <property type="project" value="TreeGrafter"/>
</dbReference>
<dbReference type="InterPro" id="IPR013586">
    <property type="entry name" value="PSMD3_C"/>
</dbReference>
<dbReference type="InterPro" id="IPR057985">
    <property type="entry name" value="TPR_PSMD3_N"/>
</dbReference>
<dbReference type="GO" id="GO:0042176">
    <property type="term" value="P:regulation of protein catabolic process"/>
    <property type="evidence" value="ECO:0007669"/>
    <property type="project" value="InterPro"/>
</dbReference>
<dbReference type="PANTHER" id="PTHR10758">
    <property type="entry name" value="26S PROTEASOME NON-ATPASE REGULATORY SUBUNIT 3/COP9 SIGNALOSOME COMPLEX SUBUNIT 3"/>
    <property type="match status" value="1"/>
</dbReference>
<feature type="compositionally biased region" description="Basic and acidic residues" evidence="3">
    <location>
        <begin position="12"/>
        <end position="25"/>
    </location>
</feature>
<dbReference type="SMART" id="SM00088">
    <property type="entry name" value="PINT"/>
    <property type="match status" value="1"/>
</dbReference>
<feature type="region of interest" description="Disordered" evidence="3">
    <location>
        <begin position="1"/>
        <end position="25"/>
    </location>
</feature>
<dbReference type="InterPro" id="IPR000717">
    <property type="entry name" value="PCI_dom"/>
</dbReference>
<sequence>MTASSMDVDADASTKENVEPSDANARRADVAHRLAGCVRDVQKSVEAKGEARFVARALRETAMVRREFTSENVRAFVGAVLPEESAARAALLARCETKAAGRQTRGKSAGTKGKGGESDDAVVDLSDVAPCALPEAEVYAYVVVLMHLIDGERGEDALECAREAVDRIKQFNRRSMDVLAARVYFYYSLAYERFGSLEDARATLLALYRTSALRLDEIGQETLVNLLLRNYLHYNLYDHAEKLRSRVTLPQSRSIQQQCRYAYYLGRIRAVQLEYSEAKEYLTQAYQKAPTGAKGFRLELLKWITIVRMLLGEIPERKELTQPEMRAALAPYFDLVQAVRMGDLTAFQRAAETHGTTFTEDKLSNLINRLRANVIRTGLTRINTAYSKISLADVAEKLGLPSVEDAESVVAKAIRDGNVDAVIDHSAKVMYSKETTDVYSTQEPQSAFHVRIAFCLDTHNEAVKAMRYPPKEKAKTADALASRGVDNDASGLDLADFDDDYDDMDFF</sequence>
<dbReference type="EMBL" id="HBDX01001898">
    <property type="protein sequence ID" value="CAD8220905.1"/>
    <property type="molecule type" value="Transcribed_RNA"/>
</dbReference>
<dbReference type="GO" id="GO:0006511">
    <property type="term" value="P:ubiquitin-dependent protein catabolic process"/>
    <property type="evidence" value="ECO:0007669"/>
    <property type="project" value="TreeGrafter"/>
</dbReference>
<reference evidence="5" key="1">
    <citation type="submission" date="2021-01" db="EMBL/GenBank/DDBJ databases">
        <authorList>
            <person name="Corre E."/>
            <person name="Pelletier E."/>
            <person name="Niang G."/>
            <person name="Scheremetjew M."/>
            <person name="Finn R."/>
            <person name="Kale V."/>
            <person name="Holt S."/>
            <person name="Cochrane G."/>
            <person name="Meng A."/>
            <person name="Brown T."/>
            <person name="Cohen L."/>
        </authorList>
    </citation>
    <scope>NUCLEOTIDE SEQUENCE</scope>
    <source>
        <strain evidence="5">Clade-A-BCC118000</strain>
    </source>
</reference>
<dbReference type="AlphaFoldDB" id="A0A7R9XQJ2"/>